<name>A0ABN4UDH0_BORAN</name>
<keyword evidence="2" id="KW-1185">Reference proteome</keyword>
<keyword evidence="1" id="KW-0614">Plasmid</keyword>
<dbReference type="Proteomes" id="UP000185502">
    <property type="component" value="Plasmid lpA89"/>
</dbReference>
<protein>
    <recommendedName>
        <fullName evidence="3">Lipoprotein</fullName>
    </recommendedName>
</protein>
<gene>
    <name evidence="1" type="ORF">N187_A31</name>
</gene>
<dbReference type="EMBL" id="CP014325">
    <property type="protein sequence ID" value="APR65350.1"/>
    <property type="molecule type" value="Genomic_DNA"/>
</dbReference>
<reference evidence="1" key="1">
    <citation type="submission" date="2016-02" db="EMBL/GenBank/DDBJ databases">
        <title>lpA89 plasmid of the avian spirochetosis agent Borrelia anserina Es.</title>
        <authorList>
            <person name="Elbir H."/>
            <person name="Sitlani P."/>
            <person name="Bergstroem S."/>
            <person name="Barbour A.G."/>
        </authorList>
    </citation>
    <scope>NUCLEOTIDE SEQUENCE [LARGE SCALE GENOMIC DNA]</scope>
    <source>
        <strain evidence="1">Es</strain>
        <plasmid evidence="1">lpA89</plasmid>
    </source>
</reference>
<organism evidence="1 2">
    <name type="scientific">Borrelia anserina Es</name>
    <dbReference type="NCBI Taxonomy" id="1365188"/>
    <lineage>
        <taxon>Bacteria</taxon>
        <taxon>Pseudomonadati</taxon>
        <taxon>Spirochaetota</taxon>
        <taxon>Spirochaetia</taxon>
        <taxon>Spirochaetales</taxon>
        <taxon>Borreliaceae</taxon>
        <taxon>Borrelia</taxon>
    </lineage>
</organism>
<sequence length="199" mass="23153">MGNMRNSKIFILLMILFCYCEGKDNVSDFEIDDNFDDIASIDMDIGLTFDYFSLENLISDFNLTSKERIAVRFLRSALTDPTIAADMLDVYTFSDDEFYEFLVVLDAFKTKEIIADIVSTLRVRDEILDIIYGLSDKYPKKNNFEVQLAAKEKEYLKILKMSCIGCCSYKEVYRVLKSSDCSAFFTLLKRQIYDTLHEY</sequence>
<accession>A0ABN4UDH0</accession>
<geneLocation type="plasmid" evidence="1 2">
    <name>lpA89</name>
</geneLocation>
<proteinExistence type="predicted"/>
<evidence type="ECO:0000313" key="1">
    <source>
        <dbReference type="EMBL" id="APR65350.1"/>
    </source>
</evidence>
<dbReference type="RefSeq" id="WP_233275081.1">
    <property type="nucleotide sequence ID" value="NZ_CP014325.1"/>
</dbReference>
<dbReference type="NCBIfam" id="NF047534">
    <property type="entry name" value="lipo_BTA121_dup"/>
    <property type="match status" value="1"/>
</dbReference>
<evidence type="ECO:0008006" key="3">
    <source>
        <dbReference type="Google" id="ProtNLM"/>
    </source>
</evidence>
<evidence type="ECO:0000313" key="2">
    <source>
        <dbReference type="Proteomes" id="UP000185502"/>
    </source>
</evidence>